<proteinExistence type="predicted"/>
<dbReference type="InterPro" id="IPR000008">
    <property type="entry name" value="C2_dom"/>
</dbReference>
<gene>
    <name evidence="4" type="ORF">CUNI_LOCUS20756</name>
</gene>
<name>A0A8S4A4F6_9EUPU</name>
<accession>A0A8S4A4F6</accession>
<dbReference type="PANTHER" id="PTHR45911">
    <property type="entry name" value="C2 DOMAIN-CONTAINING PROTEIN"/>
    <property type="match status" value="1"/>
</dbReference>
<dbReference type="PANTHER" id="PTHR45911:SF3">
    <property type="entry name" value="DYSFERLIN-RELATED"/>
    <property type="match status" value="1"/>
</dbReference>
<evidence type="ECO:0000313" key="5">
    <source>
        <dbReference type="Proteomes" id="UP000678393"/>
    </source>
</evidence>
<comment type="caution">
    <text evidence="4">The sequence shown here is derived from an EMBL/GenBank/DDBJ whole genome shotgun (WGS) entry which is preliminary data.</text>
</comment>
<evidence type="ECO:0000256" key="2">
    <source>
        <dbReference type="ARBA" id="ARBA00022837"/>
    </source>
</evidence>
<dbReference type="Pfam" id="PF00168">
    <property type="entry name" value="C2"/>
    <property type="match status" value="1"/>
</dbReference>
<dbReference type="OrthoDB" id="423283at2759"/>
<dbReference type="AlphaFoldDB" id="A0A8S4A4F6"/>
<dbReference type="InterPro" id="IPR035892">
    <property type="entry name" value="C2_domain_sf"/>
</dbReference>
<feature type="non-terminal residue" evidence="4">
    <location>
        <position position="173"/>
    </location>
</feature>
<keyword evidence="5" id="KW-1185">Reference proteome</keyword>
<dbReference type="EMBL" id="CAJHNH020008013">
    <property type="protein sequence ID" value="CAG5135198.1"/>
    <property type="molecule type" value="Genomic_DNA"/>
</dbReference>
<dbReference type="SUPFAM" id="SSF49562">
    <property type="entry name" value="C2 domain (Calcium/lipid-binding domain, CaLB)"/>
    <property type="match status" value="1"/>
</dbReference>
<dbReference type="PROSITE" id="PS50004">
    <property type="entry name" value="C2"/>
    <property type="match status" value="1"/>
</dbReference>
<feature type="domain" description="C2" evidence="3">
    <location>
        <begin position="2"/>
        <end position="125"/>
    </location>
</feature>
<organism evidence="4 5">
    <name type="scientific">Candidula unifasciata</name>
    <dbReference type="NCBI Taxonomy" id="100452"/>
    <lineage>
        <taxon>Eukaryota</taxon>
        <taxon>Metazoa</taxon>
        <taxon>Spiralia</taxon>
        <taxon>Lophotrochozoa</taxon>
        <taxon>Mollusca</taxon>
        <taxon>Gastropoda</taxon>
        <taxon>Heterobranchia</taxon>
        <taxon>Euthyneura</taxon>
        <taxon>Panpulmonata</taxon>
        <taxon>Eupulmonata</taxon>
        <taxon>Stylommatophora</taxon>
        <taxon>Helicina</taxon>
        <taxon>Helicoidea</taxon>
        <taxon>Geomitridae</taxon>
        <taxon>Candidula</taxon>
    </lineage>
</organism>
<evidence type="ECO:0000259" key="3">
    <source>
        <dbReference type="PROSITE" id="PS50004"/>
    </source>
</evidence>
<dbReference type="GO" id="GO:0030672">
    <property type="term" value="C:synaptic vesicle membrane"/>
    <property type="evidence" value="ECO:0007669"/>
    <property type="project" value="TreeGrafter"/>
</dbReference>
<evidence type="ECO:0000313" key="4">
    <source>
        <dbReference type="EMBL" id="CAG5135198.1"/>
    </source>
</evidence>
<reference evidence="4" key="1">
    <citation type="submission" date="2021-04" db="EMBL/GenBank/DDBJ databases">
        <authorList>
            <consortium name="Molecular Ecology Group"/>
        </authorList>
    </citation>
    <scope>NUCLEOTIDE SEQUENCE</scope>
</reference>
<protein>
    <recommendedName>
        <fullName evidence="3">C2 domain-containing protein</fullName>
    </recommendedName>
</protein>
<dbReference type="GO" id="GO:0046928">
    <property type="term" value="P:regulation of neurotransmitter secretion"/>
    <property type="evidence" value="ECO:0007669"/>
    <property type="project" value="TreeGrafter"/>
</dbReference>
<keyword evidence="1" id="KW-0479">Metal-binding</keyword>
<sequence length="173" mass="19368">MASSQTIYGLPQDADVPEGTTKLLRIKIIEGVNLAKKDIFGASDPYVKISLLQNNILIDTKQTSVVRKSLNPKWYEEFIFRVNPADNVVRLEVFDSNRVTRDDFLGLIEIPLNHVHIATERTGRDIPCKNFVLRPRSSRSRVKGHLTLYLAYLPSDDSVDGADDTASGVTPNE</sequence>
<dbReference type="GO" id="GO:0005509">
    <property type="term" value="F:calcium ion binding"/>
    <property type="evidence" value="ECO:0007669"/>
    <property type="project" value="TreeGrafter"/>
</dbReference>
<dbReference type="PRINTS" id="PR00360">
    <property type="entry name" value="C2DOMAIN"/>
</dbReference>
<dbReference type="FunFam" id="2.60.40.150:FF:000289">
    <property type="entry name" value="E3 ubiquitin-protein ligase"/>
    <property type="match status" value="1"/>
</dbReference>
<dbReference type="SMART" id="SM00239">
    <property type="entry name" value="C2"/>
    <property type="match status" value="1"/>
</dbReference>
<keyword evidence="2" id="KW-0106">Calcium</keyword>
<dbReference type="Gene3D" id="2.60.40.150">
    <property type="entry name" value="C2 domain"/>
    <property type="match status" value="1"/>
</dbReference>
<evidence type="ECO:0000256" key="1">
    <source>
        <dbReference type="ARBA" id="ARBA00022723"/>
    </source>
</evidence>
<dbReference type="Proteomes" id="UP000678393">
    <property type="component" value="Unassembled WGS sequence"/>
</dbReference>
<dbReference type="CDD" id="cd04033">
    <property type="entry name" value="C2_NEDD4_NEDD4L"/>
    <property type="match status" value="1"/>
</dbReference>